<comment type="caution">
    <text evidence="2">The sequence shown here is derived from an EMBL/GenBank/DDBJ whole genome shotgun (WGS) entry which is preliminary data.</text>
</comment>
<dbReference type="AlphaFoldDB" id="A0AAV7R1N8"/>
<sequence length="266" mass="28855">MTPCNTHAHPSTDSQARPAGASVHLGPNVHLLKTSNHSHDLTEPGPSGVNYGEEKMLGVRPLSTVSRPFVSQGAPPAGNLGERSAAIFTSERPGRMARAHSASHTYVCFTALNRYFTAQHNRPVRAPRTAVNGRKLSLTARAARPLAASRHVAPLPVPRTADSFQLTCLSSSLLSYLMSGPPFLRLVRNSCLKYEDTRKTSKNRYKARCGDVMCRMIGRGGHVGARLAPPPFELSSVRRPFPAWIPRHRSVLLSVHLCCCCSGCCA</sequence>
<dbReference type="EMBL" id="JANPWB010000010">
    <property type="protein sequence ID" value="KAJ1146714.1"/>
    <property type="molecule type" value="Genomic_DNA"/>
</dbReference>
<reference evidence="2" key="1">
    <citation type="journal article" date="2022" name="bioRxiv">
        <title>Sequencing and chromosome-scale assembly of the giantPleurodeles waltlgenome.</title>
        <authorList>
            <person name="Brown T."/>
            <person name="Elewa A."/>
            <person name="Iarovenko S."/>
            <person name="Subramanian E."/>
            <person name="Araus A.J."/>
            <person name="Petzold A."/>
            <person name="Susuki M."/>
            <person name="Suzuki K.-i.T."/>
            <person name="Hayashi T."/>
            <person name="Toyoda A."/>
            <person name="Oliveira C."/>
            <person name="Osipova E."/>
            <person name="Leigh N.D."/>
            <person name="Simon A."/>
            <person name="Yun M.H."/>
        </authorList>
    </citation>
    <scope>NUCLEOTIDE SEQUENCE</scope>
    <source>
        <strain evidence="2">20211129_DDA</strain>
        <tissue evidence="2">Liver</tissue>
    </source>
</reference>
<accession>A0AAV7R1N8</accession>
<proteinExistence type="predicted"/>
<feature type="region of interest" description="Disordered" evidence="1">
    <location>
        <begin position="1"/>
        <end position="22"/>
    </location>
</feature>
<organism evidence="2 3">
    <name type="scientific">Pleurodeles waltl</name>
    <name type="common">Iberian ribbed newt</name>
    <dbReference type="NCBI Taxonomy" id="8319"/>
    <lineage>
        <taxon>Eukaryota</taxon>
        <taxon>Metazoa</taxon>
        <taxon>Chordata</taxon>
        <taxon>Craniata</taxon>
        <taxon>Vertebrata</taxon>
        <taxon>Euteleostomi</taxon>
        <taxon>Amphibia</taxon>
        <taxon>Batrachia</taxon>
        <taxon>Caudata</taxon>
        <taxon>Salamandroidea</taxon>
        <taxon>Salamandridae</taxon>
        <taxon>Pleurodelinae</taxon>
        <taxon>Pleurodeles</taxon>
    </lineage>
</organism>
<evidence type="ECO:0000256" key="1">
    <source>
        <dbReference type="SAM" id="MobiDB-lite"/>
    </source>
</evidence>
<protein>
    <submittedName>
        <fullName evidence="2">Uncharacterized protein</fullName>
    </submittedName>
</protein>
<gene>
    <name evidence="2" type="ORF">NDU88_012976</name>
</gene>
<name>A0AAV7R1N8_PLEWA</name>
<dbReference type="Proteomes" id="UP001066276">
    <property type="component" value="Chromosome 6"/>
</dbReference>
<keyword evidence="3" id="KW-1185">Reference proteome</keyword>
<evidence type="ECO:0000313" key="3">
    <source>
        <dbReference type="Proteomes" id="UP001066276"/>
    </source>
</evidence>
<feature type="compositionally biased region" description="Polar residues" evidence="1">
    <location>
        <begin position="1"/>
        <end position="15"/>
    </location>
</feature>
<evidence type="ECO:0000313" key="2">
    <source>
        <dbReference type="EMBL" id="KAJ1146714.1"/>
    </source>
</evidence>